<dbReference type="RefSeq" id="WP_248934632.1">
    <property type="nucleotide sequence ID" value="NZ_JAKILF010000001.1"/>
</dbReference>
<gene>
    <name evidence="3" type="ORF">ACFOE0_21795</name>
</gene>
<dbReference type="SMART" id="SM00849">
    <property type="entry name" value="Lactamase_B"/>
    <property type="match status" value="1"/>
</dbReference>
<keyword evidence="4" id="KW-1185">Reference proteome</keyword>
<evidence type="ECO:0000259" key="2">
    <source>
        <dbReference type="SMART" id="SM00849"/>
    </source>
</evidence>
<dbReference type="SUPFAM" id="SSF56281">
    <property type="entry name" value="Metallo-hydrolase/oxidoreductase"/>
    <property type="match status" value="1"/>
</dbReference>
<dbReference type="Pfam" id="PF00753">
    <property type="entry name" value="Lactamase_B"/>
    <property type="match status" value="1"/>
</dbReference>
<dbReference type="Gene3D" id="3.60.15.10">
    <property type="entry name" value="Ribonuclease Z/Hydroxyacylglutathione hydrolase-like"/>
    <property type="match status" value="2"/>
</dbReference>
<evidence type="ECO:0000313" key="3">
    <source>
        <dbReference type="EMBL" id="MFC3140792.1"/>
    </source>
</evidence>
<sequence length="260" mass="28917">MNKCTLILCLFLSLIAEANASPAITTMKISDGTYVMSAVDYGTNIGVISTKKGVVVIDPMPGKALLPELAKQINDLTQSQVRFVLNTHNHEDHTGGNEFFVGEGAQQLNSSDAIAEIDSILVNSHTPKDQIFFLPKENVVFTGDVFDTSWHPTFYSGGIKGFDDAIDKILALGDEQTLIVPGHGQPADKAALRKFRKDTHDWVTRVKVLHQQGLSISEMKQHPDIQSILQRFNTEQRAEFIPDRAFQRFLERTVTLIETH</sequence>
<evidence type="ECO:0000256" key="1">
    <source>
        <dbReference type="SAM" id="SignalP"/>
    </source>
</evidence>
<feature type="domain" description="Metallo-beta-lactamase" evidence="2">
    <location>
        <begin position="42"/>
        <end position="183"/>
    </location>
</feature>
<protein>
    <submittedName>
        <fullName evidence="3">MBL fold metallo-hydrolase</fullName>
    </submittedName>
</protein>
<dbReference type="PANTHER" id="PTHR42951">
    <property type="entry name" value="METALLO-BETA-LACTAMASE DOMAIN-CONTAINING"/>
    <property type="match status" value="1"/>
</dbReference>
<name>A0ABV7GGZ6_9GAMM</name>
<proteinExistence type="predicted"/>
<accession>A0ABV7GGZ6</accession>
<dbReference type="InterPro" id="IPR050855">
    <property type="entry name" value="NDM-1-like"/>
</dbReference>
<feature type="signal peptide" evidence="1">
    <location>
        <begin position="1"/>
        <end position="20"/>
    </location>
</feature>
<comment type="caution">
    <text evidence="3">The sequence shown here is derived from an EMBL/GenBank/DDBJ whole genome shotgun (WGS) entry which is preliminary data.</text>
</comment>
<feature type="chain" id="PRO_5047499486" evidence="1">
    <location>
        <begin position="21"/>
        <end position="260"/>
    </location>
</feature>
<keyword evidence="1" id="KW-0732">Signal</keyword>
<organism evidence="3 4">
    <name type="scientific">Shewanella submarina</name>
    <dbReference type="NCBI Taxonomy" id="2016376"/>
    <lineage>
        <taxon>Bacteria</taxon>
        <taxon>Pseudomonadati</taxon>
        <taxon>Pseudomonadota</taxon>
        <taxon>Gammaproteobacteria</taxon>
        <taxon>Alteromonadales</taxon>
        <taxon>Shewanellaceae</taxon>
        <taxon>Shewanella</taxon>
    </lineage>
</organism>
<dbReference type="InterPro" id="IPR036866">
    <property type="entry name" value="RibonucZ/Hydroxyglut_hydro"/>
</dbReference>
<reference evidence="4" key="1">
    <citation type="journal article" date="2019" name="Int. J. Syst. Evol. Microbiol.">
        <title>The Global Catalogue of Microorganisms (GCM) 10K type strain sequencing project: providing services to taxonomists for standard genome sequencing and annotation.</title>
        <authorList>
            <consortium name="The Broad Institute Genomics Platform"/>
            <consortium name="The Broad Institute Genome Sequencing Center for Infectious Disease"/>
            <person name="Wu L."/>
            <person name="Ma J."/>
        </authorList>
    </citation>
    <scope>NUCLEOTIDE SEQUENCE [LARGE SCALE GENOMIC DNA]</scope>
    <source>
        <strain evidence="4">KCTC 52277</strain>
    </source>
</reference>
<dbReference type="Proteomes" id="UP001595621">
    <property type="component" value="Unassembled WGS sequence"/>
</dbReference>
<evidence type="ECO:0000313" key="4">
    <source>
        <dbReference type="Proteomes" id="UP001595621"/>
    </source>
</evidence>
<dbReference type="InterPro" id="IPR001279">
    <property type="entry name" value="Metallo-B-lactamas"/>
</dbReference>
<dbReference type="EMBL" id="JBHRTD010000018">
    <property type="protein sequence ID" value="MFC3140792.1"/>
    <property type="molecule type" value="Genomic_DNA"/>
</dbReference>